<gene>
    <name evidence="2" type="primary">traS</name>
</gene>
<sequence length="182" mass="20955">MITNKQILTEVEQLSRLFKDGEADIPSMWNCFWPGLAAMFWLLLWPIAMFSYKLFFVELPNAAQMGIAASVLVAFVAGLFMMLYIVNFRALYLSIPDTYRKQSALCQFIVGKAKFYCRVYLLTYVFLIISCTYPIYGAIYSTVLFICFSFCLMQIVNVDLSRYQLTALTSLLETFKTSKSEK</sequence>
<evidence type="ECO:0000256" key="1">
    <source>
        <dbReference type="SAM" id="Phobius"/>
    </source>
</evidence>
<evidence type="ECO:0000313" key="2">
    <source>
        <dbReference type="EMBL" id="CDR98237.1"/>
    </source>
</evidence>
<feature type="transmembrane region" description="Helical" evidence="1">
    <location>
        <begin position="115"/>
        <end position="136"/>
    </location>
</feature>
<accession>A0A0C7AUE4</accession>
<dbReference type="AlphaFoldDB" id="A0A0C7AUE4"/>
<keyword evidence="2" id="KW-0614">Plasmid</keyword>
<feature type="transmembrane region" description="Helical" evidence="1">
    <location>
        <begin position="142"/>
        <end position="160"/>
    </location>
</feature>
<dbReference type="RefSeq" id="WP_110096634.1">
    <property type="nucleotide sequence ID" value="NZ_LK391770.1"/>
</dbReference>
<keyword evidence="1" id="KW-0812">Transmembrane</keyword>
<name>A0A0C7AUE4_KLEPN</name>
<geneLocation type="plasmid" evidence="2">
    <name>pRYC11</name>
</geneLocation>
<dbReference type="NCBIfam" id="NF010304">
    <property type="entry name" value="PRK13741.1"/>
    <property type="match status" value="1"/>
</dbReference>
<protein>
    <submittedName>
        <fullName evidence="2">IncF plasmid conjugative transfer protein TraS</fullName>
    </submittedName>
</protein>
<keyword evidence="1" id="KW-1133">Transmembrane helix</keyword>
<reference evidence="2" key="1">
    <citation type="submission" date="2014-05" db="EMBL/GenBank/DDBJ databases">
        <authorList>
            <person name="Rodriguez Fernandez I."/>
        </authorList>
    </citation>
    <scope>NUCLEOTIDE SEQUENCE</scope>
    <source>
        <strain evidence="2">H67</strain>
        <plasmid evidence="2">pRYC11</plasmid>
    </source>
</reference>
<feature type="transmembrane region" description="Helical" evidence="1">
    <location>
        <begin position="67"/>
        <end position="94"/>
    </location>
</feature>
<dbReference type="EMBL" id="LK391770">
    <property type="protein sequence ID" value="CDR98237.1"/>
    <property type="molecule type" value="Genomic_DNA"/>
</dbReference>
<keyword evidence="1" id="KW-0472">Membrane</keyword>
<organism evidence="2">
    <name type="scientific">Klebsiella pneumoniae</name>
    <dbReference type="NCBI Taxonomy" id="573"/>
    <lineage>
        <taxon>Bacteria</taxon>
        <taxon>Pseudomonadati</taxon>
        <taxon>Pseudomonadota</taxon>
        <taxon>Gammaproteobacteria</taxon>
        <taxon>Enterobacterales</taxon>
        <taxon>Enterobacteriaceae</taxon>
        <taxon>Klebsiella/Raoultella group</taxon>
        <taxon>Klebsiella</taxon>
        <taxon>Klebsiella pneumoniae complex</taxon>
    </lineage>
</organism>
<feature type="transmembrane region" description="Helical" evidence="1">
    <location>
        <begin position="36"/>
        <end position="55"/>
    </location>
</feature>
<reference evidence="2" key="2">
    <citation type="journal article" date="2015" name="Antimicrob. Agents Chemother.">
        <title>Antibiotic-Resistant Klebsiella pneumoniae and Escherichia coli High-Risk Clones and an IncFIIk Mosaic Plasmid Hosting Tn1 (blaTEM-4) in Isolates from 1990 to 2004.</title>
        <authorList>
            <person name="Rodriguez I."/>
            <person name="Novais A."/>
            <person name="Lira F."/>
            <person name="Valverde A."/>
            <person name="Curiao T."/>
            <person name="Martinez J.L."/>
            <person name="Baquero F."/>
            <person name="Canton R."/>
            <person name="Coque T.M."/>
        </authorList>
    </citation>
    <scope>NUCLEOTIDE SEQUENCE [LARGE SCALE GENOMIC DNA]</scope>
    <source>
        <strain evidence="2">H67</strain>
        <plasmid evidence="2">pRYC11</plasmid>
    </source>
</reference>
<proteinExistence type="predicted"/>